<keyword evidence="12 13" id="KW-0472">Membrane</keyword>
<comment type="caution">
    <text evidence="17">The sequence shown here is derived from an EMBL/GenBank/DDBJ whole genome shotgun (WGS) entry which is preliminary data.</text>
</comment>
<protein>
    <recommendedName>
        <fullName evidence="13">Probable potassium transport system protein Kup</fullName>
    </recommendedName>
</protein>
<keyword evidence="11 13" id="KW-0406">Ion transport</keyword>
<comment type="function">
    <text evidence="13">Transport of potassium into the cell. Likely operates as a K(+):H(+) symporter.</text>
</comment>
<evidence type="ECO:0000256" key="5">
    <source>
        <dbReference type="ARBA" id="ARBA00022519"/>
    </source>
</evidence>
<dbReference type="InterPro" id="IPR053952">
    <property type="entry name" value="K_trans_C"/>
</dbReference>
<evidence type="ECO:0000256" key="3">
    <source>
        <dbReference type="ARBA" id="ARBA00022448"/>
    </source>
</evidence>
<keyword evidence="10 13" id="KW-1133">Transmembrane helix</keyword>
<dbReference type="PANTHER" id="PTHR30540">
    <property type="entry name" value="OSMOTIC STRESS POTASSIUM TRANSPORTER"/>
    <property type="match status" value="1"/>
</dbReference>
<evidence type="ECO:0000256" key="14">
    <source>
        <dbReference type="SAM" id="MobiDB-lite"/>
    </source>
</evidence>
<feature type="transmembrane region" description="Helical" evidence="13">
    <location>
        <begin position="220"/>
        <end position="240"/>
    </location>
</feature>
<feature type="domain" description="K+ potassium transporter integral membrane" evidence="15">
    <location>
        <begin position="65"/>
        <end position="511"/>
    </location>
</feature>
<dbReference type="OrthoDB" id="9805577at2"/>
<dbReference type="GO" id="GO:0015079">
    <property type="term" value="F:potassium ion transmembrane transporter activity"/>
    <property type="evidence" value="ECO:0007669"/>
    <property type="project" value="UniProtKB-UniRule"/>
</dbReference>
<feature type="transmembrane region" description="Helical" evidence="13">
    <location>
        <begin position="101"/>
        <end position="122"/>
    </location>
</feature>
<evidence type="ECO:0000256" key="12">
    <source>
        <dbReference type="ARBA" id="ARBA00023136"/>
    </source>
</evidence>
<feature type="transmembrane region" description="Helical" evidence="13">
    <location>
        <begin position="260"/>
        <end position="284"/>
    </location>
</feature>
<dbReference type="HAMAP" id="MF_01522">
    <property type="entry name" value="Kup"/>
    <property type="match status" value="1"/>
</dbReference>
<evidence type="ECO:0000259" key="15">
    <source>
        <dbReference type="Pfam" id="PF02705"/>
    </source>
</evidence>
<dbReference type="GO" id="GO:0005886">
    <property type="term" value="C:plasma membrane"/>
    <property type="evidence" value="ECO:0007669"/>
    <property type="project" value="UniProtKB-SubCell"/>
</dbReference>
<comment type="subcellular location">
    <subcellularLocation>
        <location evidence="13">Cell membrane</location>
        <topology evidence="13">Multi-pass membrane protein</topology>
    </subcellularLocation>
    <subcellularLocation>
        <location evidence="1">Membrane</location>
        <topology evidence="1">Multi-pass membrane protein</topology>
    </subcellularLocation>
</comment>
<evidence type="ECO:0000313" key="18">
    <source>
        <dbReference type="Proteomes" id="UP000290759"/>
    </source>
</evidence>
<feature type="transmembrane region" description="Helical" evidence="13">
    <location>
        <begin position="296"/>
        <end position="318"/>
    </location>
</feature>
<evidence type="ECO:0000256" key="8">
    <source>
        <dbReference type="ARBA" id="ARBA00022847"/>
    </source>
</evidence>
<accession>A0A4Q2U3F8</accession>
<organism evidence="17 18">
    <name type="scientific">Lichenibacterium minor</name>
    <dbReference type="NCBI Taxonomy" id="2316528"/>
    <lineage>
        <taxon>Bacteria</taxon>
        <taxon>Pseudomonadati</taxon>
        <taxon>Pseudomonadota</taxon>
        <taxon>Alphaproteobacteria</taxon>
        <taxon>Hyphomicrobiales</taxon>
        <taxon>Lichenihabitantaceae</taxon>
        <taxon>Lichenibacterium</taxon>
    </lineage>
</organism>
<keyword evidence="3 13" id="KW-0813">Transport</keyword>
<keyword evidence="6 13" id="KW-0633">Potassium transport</keyword>
<comment type="catalytic activity">
    <reaction evidence="13">
        <text>K(+)(in) + H(+)(in) = K(+)(out) + H(+)(out)</text>
        <dbReference type="Rhea" id="RHEA:28490"/>
        <dbReference type="ChEBI" id="CHEBI:15378"/>
        <dbReference type="ChEBI" id="CHEBI:29103"/>
    </reaction>
</comment>
<comment type="similarity">
    <text evidence="2 13">Belongs to the HAK/KUP transporter (TC 2.A.72) family.</text>
</comment>
<dbReference type="Proteomes" id="UP000290759">
    <property type="component" value="Unassembled WGS sequence"/>
</dbReference>
<evidence type="ECO:0000256" key="9">
    <source>
        <dbReference type="ARBA" id="ARBA00022958"/>
    </source>
</evidence>
<feature type="transmembrane region" description="Helical" evidence="13">
    <location>
        <begin position="153"/>
        <end position="178"/>
    </location>
</feature>
<keyword evidence="5" id="KW-0997">Cell inner membrane</keyword>
<keyword evidence="7 13" id="KW-0812">Transmembrane</keyword>
<evidence type="ECO:0000256" key="6">
    <source>
        <dbReference type="ARBA" id="ARBA00022538"/>
    </source>
</evidence>
<dbReference type="EMBL" id="QYBB01000018">
    <property type="protein sequence ID" value="RYC31049.1"/>
    <property type="molecule type" value="Genomic_DNA"/>
</dbReference>
<name>A0A4Q2U3F8_9HYPH</name>
<feature type="compositionally biased region" description="Low complexity" evidence="14">
    <location>
        <begin position="17"/>
        <end position="52"/>
    </location>
</feature>
<feature type="transmembrane region" description="Helical" evidence="13">
    <location>
        <begin position="190"/>
        <end position="208"/>
    </location>
</feature>
<gene>
    <name evidence="13" type="primary">kup</name>
    <name evidence="17" type="ORF">D3273_15950</name>
</gene>
<dbReference type="InterPro" id="IPR053951">
    <property type="entry name" value="K_trans_N"/>
</dbReference>
<feature type="transmembrane region" description="Helical" evidence="13">
    <location>
        <begin position="446"/>
        <end position="468"/>
    </location>
</feature>
<keyword evidence="4 13" id="KW-1003">Cell membrane</keyword>
<evidence type="ECO:0000313" key="17">
    <source>
        <dbReference type="EMBL" id="RYC31049.1"/>
    </source>
</evidence>
<comment type="caution">
    <text evidence="13">Lacks conserved residue(s) required for the propagation of feature annotation.</text>
</comment>
<sequence length="673" mass="71506">MMSQETVGEASPPAPSPAGDKPVAAAAPAPGADPAAGTGVAADPAAAHPATSAHTHAKDSFAKLTLGSVGVVYGDIGTSPLYALKTALQHNGTEAVSQGEVIGIISLLIWALLITVTAKYVLFLMRADNKGEGGTLSLMALAQHALGKRGGAVFLLGVMGAALFSGDAIITPAISVLSAVEGLGVAQASLVPYILPITVVILIALFSVQRSGTAKVATFFGPVMVVFFGLIGFLGVIHIADAPVVLNAFNPWHGVRFLFGNGATGFVTLGLVFLAVTGAEALYADMGHFGRKPIQVAWISFVLPALLLNYLGQGALVIHDPAAVKDPFYLMVPNWALIPFVILSTLATVIASQAVITGAFSLIRQAIQMGLLPRMEILHTSETTEGQIFVPRANRMMLVGVLLLVFLFKSSDALANAYGIAVTGTMVVTTSLAYFVVTKMWRWPKLWAVPFIGFFLCIDVAFLLANFAKVLDGGWVPLLLASMSMLLMWTWVRGTALLAAKTHRDSISTRGLIAMLAKSKPVRVPGTAIFLTSDPEIAPSSLMHNLKHNKVLHDRIVIMSVKTVDAPRVSPANRYKIEPMSDSFTAITLSYGYMEIPRMPAALATLRKAGLKFDIMTTSFFLGRRTLKASSHSFMPKWQDHLFIALSKQAATATDFFSIPSDRVVELGAQVSV</sequence>
<keyword evidence="9 13" id="KW-0630">Potassium</keyword>
<dbReference type="InterPro" id="IPR003855">
    <property type="entry name" value="K+_transporter"/>
</dbReference>
<dbReference type="InterPro" id="IPR023051">
    <property type="entry name" value="Kup"/>
</dbReference>
<evidence type="ECO:0000256" key="10">
    <source>
        <dbReference type="ARBA" id="ARBA00022989"/>
    </source>
</evidence>
<evidence type="ECO:0000259" key="16">
    <source>
        <dbReference type="Pfam" id="PF22776"/>
    </source>
</evidence>
<feature type="transmembrane region" description="Helical" evidence="13">
    <location>
        <begin position="474"/>
        <end position="492"/>
    </location>
</feature>
<evidence type="ECO:0000256" key="2">
    <source>
        <dbReference type="ARBA" id="ARBA00007019"/>
    </source>
</evidence>
<keyword evidence="8 13" id="KW-0769">Symport</keyword>
<proteinExistence type="inferred from homology"/>
<feature type="transmembrane region" description="Helical" evidence="13">
    <location>
        <begin position="417"/>
        <end position="437"/>
    </location>
</feature>
<dbReference type="Pfam" id="PF02705">
    <property type="entry name" value="K_trans"/>
    <property type="match status" value="1"/>
</dbReference>
<evidence type="ECO:0000256" key="13">
    <source>
        <dbReference type="HAMAP-Rule" id="MF_01522"/>
    </source>
</evidence>
<evidence type="ECO:0000256" key="1">
    <source>
        <dbReference type="ARBA" id="ARBA00004141"/>
    </source>
</evidence>
<dbReference type="PANTHER" id="PTHR30540:SF79">
    <property type="entry name" value="LOW AFFINITY POTASSIUM TRANSPORT SYSTEM PROTEIN KUP"/>
    <property type="match status" value="1"/>
</dbReference>
<dbReference type="AlphaFoldDB" id="A0A4Q2U3F8"/>
<evidence type="ECO:0000256" key="7">
    <source>
        <dbReference type="ARBA" id="ARBA00022692"/>
    </source>
</evidence>
<evidence type="ECO:0000256" key="11">
    <source>
        <dbReference type="ARBA" id="ARBA00023065"/>
    </source>
</evidence>
<reference evidence="17 18" key="1">
    <citation type="submission" date="2018-12" db="EMBL/GenBank/DDBJ databases">
        <authorList>
            <person name="Grouzdev D.S."/>
            <person name="Krutkina M.S."/>
        </authorList>
    </citation>
    <scope>NUCLEOTIDE SEQUENCE [LARGE SCALE GENOMIC DNA]</scope>
    <source>
        <strain evidence="17 18">RmlP026</strain>
    </source>
</reference>
<dbReference type="Pfam" id="PF22776">
    <property type="entry name" value="K_trans_C"/>
    <property type="match status" value="1"/>
</dbReference>
<feature type="transmembrane region" description="Helical" evidence="13">
    <location>
        <begin position="338"/>
        <end position="363"/>
    </location>
</feature>
<keyword evidence="18" id="KW-1185">Reference proteome</keyword>
<feature type="domain" description="K+ potassium transporter C-terminal" evidence="16">
    <location>
        <begin position="525"/>
        <end position="672"/>
    </location>
</feature>
<feature type="region of interest" description="Disordered" evidence="14">
    <location>
        <begin position="1"/>
        <end position="52"/>
    </location>
</feature>
<dbReference type="GO" id="GO:0015293">
    <property type="term" value="F:symporter activity"/>
    <property type="evidence" value="ECO:0007669"/>
    <property type="project" value="UniProtKB-UniRule"/>
</dbReference>
<reference evidence="17 18" key="2">
    <citation type="submission" date="2019-02" db="EMBL/GenBank/DDBJ databases">
        <title>'Lichenibacterium ramalinii' gen. nov. sp. nov., 'Lichenibacterium minor' gen. nov. sp. nov.</title>
        <authorList>
            <person name="Pankratov T."/>
        </authorList>
    </citation>
    <scope>NUCLEOTIDE SEQUENCE [LARGE SCALE GENOMIC DNA]</scope>
    <source>
        <strain evidence="17 18">RmlP026</strain>
    </source>
</reference>
<evidence type="ECO:0000256" key="4">
    <source>
        <dbReference type="ARBA" id="ARBA00022475"/>
    </source>
</evidence>